<comment type="caution">
    <text evidence="2">The sequence shown here is derived from an EMBL/GenBank/DDBJ whole genome shotgun (WGS) entry which is preliminary data.</text>
</comment>
<feature type="transmembrane region" description="Helical" evidence="1">
    <location>
        <begin position="150"/>
        <end position="174"/>
    </location>
</feature>
<sequence length="244" mass="27839">MMAFIHNYAILKPNSFPNRLLMSDWRCIVALFIGCNLTVACLINVMLDTMFIDRDVAVRNVLQSLNNSGIASQSEVYGLLLVVHEKEPTMNGYQISRPITIVYLAVLCTILSVYTNTTITMNLKIRQHFKQTRDWVHSSTERLQIMVYRAFVRTTLCLLIFNYLPFSAVMLTIIGLISNYYVAMVASCVISFLAPVSILNIIWTIGPYRRAAKQLIFKAIGKEMRDETKINTIENILLKTQSKI</sequence>
<gene>
    <name evidence="2" type="ORF">DdX_13989</name>
</gene>
<organism evidence="2 3">
    <name type="scientific">Ditylenchus destructor</name>
    <dbReference type="NCBI Taxonomy" id="166010"/>
    <lineage>
        <taxon>Eukaryota</taxon>
        <taxon>Metazoa</taxon>
        <taxon>Ecdysozoa</taxon>
        <taxon>Nematoda</taxon>
        <taxon>Chromadorea</taxon>
        <taxon>Rhabditida</taxon>
        <taxon>Tylenchina</taxon>
        <taxon>Tylenchomorpha</taxon>
        <taxon>Sphaerularioidea</taxon>
        <taxon>Anguinidae</taxon>
        <taxon>Anguininae</taxon>
        <taxon>Ditylenchus</taxon>
    </lineage>
</organism>
<name>A0AAD4R2B5_9BILA</name>
<protein>
    <submittedName>
        <fullName evidence="2">Serpentine type 7TM GPCR chemoreceptor srh domain-containing protein</fullName>
    </submittedName>
</protein>
<keyword evidence="1" id="KW-0472">Membrane</keyword>
<proteinExistence type="predicted"/>
<keyword evidence="1" id="KW-0812">Transmembrane</keyword>
<feature type="transmembrane region" description="Helical" evidence="1">
    <location>
        <begin position="27"/>
        <end position="47"/>
    </location>
</feature>
<feature type="transmembrane region" description="Helical" evidence="1">
    <location>
        <begin position="180"/>
        <end position="203"/>
    </location>
</feature>
<dbReference type="EMBL" id="JAKKPZ010000062">
    <property type="protein sequence ID" value="KAI1704906.1"/>
    <property type="molecule type" value="Genomic_DNA"/>
</dbReference>
<dbReference type="Proteomes" id="UP001201812">
    <property type="component" value="Unassembled WGS sequence"/>
</dbReference>
<keyword evidence="3" id="KW-1185">Reference proteome</keyword>
<keyword evidence="1" id="KW-1133">Transmembrane helix</keyword>
<dbReference type="AlphaFoldDB" id="A0AAD4R2B5"/>
<evidence type="ECO:0000256" key="1">
    <source>
        <dbReference type="SAM" id="Phobius"/>
    </source>
</evidence>
<feature type="transmembrane region" description="Helical" evidence="1">
    <location>
        <begin position="101"/>
        <end position="123"/>
    </location>
</feature>
<evidence type="ECO:0000313" key="3">
    <source>
        <dbReference type="Proteomes" id="UP001201812"/>
    </source>
</evidence>
<evidence type="ECO:0000313" key="2">
    <source>
        <dbReference type="EMBL" id="KAI1704906.1"/>
    </source>
</evidence>
<accession>A0AAD4R2B5</accession>
<reference evidence="2" key="1">
    <citation type="submission" date="2022-01" db="EMBL/GenBank/DDBJ databases">
        <title>Genome Sequence Resource for Two Populations of Ditylenchus destructor, the Migratory Endoparasitic Phytonematode.</title>
        <authorList>
            <person name="Zhang H."/>
            <person name="Lin R."/>
            <person name="Xie B."/>
        </authorList>
    </citation>
    <scope>NUCLEOTIDE SEQUENCE</scope>
    <source>
        <strain evidence="2">BazhouSP</strain>
    </source>
</reference>